<organism evidence="1 2">
    <name type="scientific">Bradyrhizobium campsiandrae</name>
    <dbReference type="NCBI Taxonomy" id="1729892"/>
    <lineage>
        <taxon>Bacteria</taxon>
        <taxon>Pseudomonadati</taxon>
        <taxon>Pseudomonadota</taxon>
        <taxon>Alphaproteobacteria</taxon>
        <taxon>Hyphomicrobiales</taxon>
        <taxon>Nitrobacteraceae</taxon>
        <taxon>Bradyrhizobium</taxon>
    </lineage>
</organism>
<comment type="caution">
    <text evidence="1">The sequence shown here is derived from an EMBL/GenBank/DDBJ whole genome shotgun (WGS) entry which is preliminary data.</text>
</comment>
<dbReference type="Proteomes" id="UP000639516">
    <property type="component" value="Unassembled WGS sequence"/>
</dbReference>
<reference evidence="1 2" key="1">
    <citation type="journal article" date="2020" name="Arch. Microbiol.">
        <title>Bradyrhizobium campsiandrae sp. nov., a nitrogen-fixing bacterial strain isolated from a native leguminous tree from the Amazon adapted to flooded conditions.</title>
        <authorList>
            <person name="Cabral Michel D."/>
            <person name="Martins da Costa E."/>
            <person name="Azarias Guimaraes A."/>
            <person name="Soares de Carvalho T."/>
            <person name="Santos de Castro Caputo P."/>
            <person name="Willems A."/>
            <person name="de Souza Moreira F.M."/>
        </authorList>
    </citation>
    <scope>NUCLEOTIDE SEQUENCE [LARGE SCALE GENOMIC DNA]</scope>
    <source>
        <strain evidence="2">INPA 384B</strain>
    </source>
</reference>
<accession>A0ABR7UBN8</accession>
<evidence type="ECO:0000313" key="2">
    <source>
        <dbReference type="Proteomes" id="UP000639516"/>
    </source>
</evidence>
<protein>
    <submittedName>
        <fullName evidence="1">Uncharacterized protein</fullName>
    </submittedName>
</protein>
<name>A0ABR7UBN8_9BRAD</name>
<dbReference type="EMBL" id="JAATTO010000038">
    <property type="protein sequence ID" value="MBC9981515.1"/>
    <property type="molecule type" value="Genomic_DNA"/>
</dbReference>
<evidence type="ECO:0000313" key="1">
    <source>
        <dbReference type="EMBL" id="MBC9981515.1"/>
    </source>
</evidence>
<proteinExistence type="predicted"/>
<gene>
    <name evidence="1" type="ORF">HA482_25235</name>
</gene>
<sequence length="154" mass="16265">MAGFGGAYGQTPFTPATGPACKNQSKEGFGLWTCPGPAGYVVRFADEGNIVSLTIAPKRAIEKVQGPTAQWRGAGKAFGDKVQWIMRAGVPRAAVIRTWSRVGDDEREVQELSVFAVNGEKACLFGAVEIHTDKANEAALARAAQAAEVGCPEK</sequence>
<keyword evidence="2" id="KW-1185">Reference proteome</keyword>